<evidence type="ECO:0000256" key="5">
    <source>
        <dbReference type="SAM" id="Coils"/>
    </source>
</evidence>
<evidence type="ECO:0000259" key="7">
    <source>
        <dbReference type="Pfam" id="PF19584"/>
    </source>
</evidence>
<evidence type="ECO:0000256" key="1">
    <source>
        <dbReference type="ARBA" id="ARBA00004167"/>
    </source>
</evidence>
<gene>
    <name evidence="8" type="ORF">B456_003G007400</name>
</gene>
<accession>A0A0D2QDY9</accession>
<dbReference type="InterPro" id="IPR006461">
    <property type="entry name" value="PLAC_motif_containing"/>
</dbReference>
<evidence type="ECO:0000256" key="6">
    <source>
        <dbReference type="SAM" id="MobiDB-lite"/>
    </source>
</evidence>
<dbReference type="FunFam" id="1.20.930.20:FF:000003">
    <property type="entry name" value="DNA mismatch repair protein MLH1"/>
    <property type="match status" value="1"/>
</dbReference>
<dbReference type="Proteomes" id="UP000032304">
    <property type="component" value="Chromosome 3"/>
</dbReference>
<organism evidence="8 9">
    <name type="scientific">Gossypium raimondii</name>
    <name type="common">Peruvian cotton</name>
    <name type="synonym">Gossypium klotzschianum subsp. raimondii</name>
    <dbReference type="NCBI Taxonomy" id="29730"/>
    <lineage>
        <taxon>Eukaryota</taxon>
        <taxon>Viridiplantae</taxon>
        <taxon>Streptophyta</taxon>
        <taxon>Embryophyta</taxon>
        <taxon>Tracheophyta</taxon>
        <taxon>Spermatophyta</taxon>
        <taxon>Magnoliopsida</taxon>
        <taxon>eudicotyledons</taxon>
        <taxon>Gunneridae</taxon>
        <taxon>Pentapetalae</taxon>
        <taxon>rosids</taxon>
        <taxon>malvids</taxon>
        <taxon>Malvales</taxon>
        <taxon>Malvaceae</taxon>
        <taxon>Malvoideae</taxon>
        <taxon>Gossypium</taxon>
    </lineage>
</organism>
<dbReference type="OMA" id="KTDHTVE"/>
<evidence type="ECO:0000256" key="3">
    <source>
        <dbReference type="ARBA" id="ARBA00022989"/>
    </source>
</evidence>
<proteinExistence type="predicted"/>
<dbReference type="Pfam" id="PF04749">
    <property type="entry name" value="PLAC8"/>
    <property type="match status" value="1"/>
</dbReference>
<evidence type="ECO:0000313" key="8">
    <source>
        <dbReference type="EMBL" id="KJB17609.1"/>
    </source>
</evidence>
<dbReference type="GO" id="GO:0007166">
    <property type="term" value="P:cell surface receptor signaling pathway"/>
    <property type="evidence" value="ECO:0007669"/>
    <property type="project" value="InterPro"/>
</dbReference>
<keyword evidence="3" id="KW-1133">Transmembrane helix</keyword>
<dbReference type="GO" id="GO:0016020">
    <property type="term" value="C:membrane"/>
    <property type="evidence" value="ECO:0007669"/>
    <property type="project" value="UniProtKB-SubCell"/>
</dbReference>
<dbReference type="Pfam" id="PF19584">
    <property type="entry name" value="MCAfunc"/>
    <property type="match status" value="1"/>
</dbReference>
<dbReference type="GO" id="GO:0005262">
    <property type="term" value="F:calcium channel activity"/>
    <property type="evidence" value="ECO:0007669"/>
    <property type="project" value="UniProtKB-ARBA"/>
</dbReference>
<comment type="subcellular location">
    <subcellularLocation>
        <location evidence="1">Membrane</location>
        <topology evidence="1">Single-pass membrane protein</topology>
    </subcellularLocation>
</comment>
<dbReference type="AlphaFoldDB" id="A0A0D2QDY9"/>
<evidence type="ECO:0000313" key="9">
    <source>
        <dbReference type="Proteomes" id="UP000032304"/>
    </source>
</evidence>
<protein>
    <recommendedName>
        <fullName evidence="7">MCAfunc domain-containing protein</fullName>
    </recommendedName>
</protein>
<feature type="domain" description="MCAfunc" evidence="7">
    <location>
        <begin position="24"/>
        <end position="166"/>
    </location>
</feature>
<reference evidence="8 9" key="1">
    <citation type="journal article" date="2012" name="Nature">
        <title>Repeated polyploidization of Gossypium genomes and the evolution of spinnable cotton fibres.</title>
        <authorList>
            <person name="Paterson A.H."/>
            <person name="Wendel J.F."/>
            <person name="Gundlach H."/>
            <person name="Guo H."/>
            <person name="Jenkins J."/>
            <person name="Jin D."/>
            <person name="Llewellyn D."/>
            <person name="Showmaker K.C."/>
            <person name="Shu S."/>
            <person name="Udall J."/>
            <person name="Yoo M.J."/>
            <person name="Byers R."/>
            <person name="Chen W."/>
            <person name="Doron-Faigenboim A."/>
            <person name="Duke M.V."/>
            <person name="Gong L."/>
            <person name="Grimwood J."/>
            <person name="Grover C."/>
            <person name="Grupp K."/>
            <person name="Hu G."/>
            <person name="Lee T.H."/>
            <person name="Li J."/>
            <person name="Lin L."/>
            <person name="Liu T."/>
            <person name="Marler B.S."/>
            <person name="Page J.T."/>
            <person name="Roberts A.W."/>
            <person name="Romanel E."/>
            <person name="Sanders W.S."/>
            <person name="Szadkowski E."/>
            <person name="Tan X."/>
            <person name="Tang H."/>
            <person name="Xu C."/>
            <person name="Wang J."/>
            <person name="Wang Z."/>
            <person name="Zhang D."/>
            <person name="Zhang L."/>
            <person name="Ashrafi H."/>
            <person name="Bedon F."/>
            <person name="Bowers J.E."/>
            <person name="Brubaker C.L."/>
            <person name="Chee P.W."/>
            <person name="Das S."/>
            <person name="Gingle A.R."/>
            <person name="Haigler C.H."/>
            <person name="Harker D."/>
            <person name="Hoffmann L.V."/>
            <person name="Hovav R."/>
            <person name="Jones D.C."/>
            <person name="Lemke C."/>
            <person name="Mansoor S."/>
            <person name="ur Rahman M."/>
            <person name="Rainville L.N."/>
            <person name="Rambani A."/>
            <person name="Reddy U.K."/>
            <person name="Rong J.K."/>
            <person name="Saranga Y."/>
            <person name="Scheffler B.E."/>
            <person name="Scheffler J.A."/>
            <person name="Stelly D.M."/>
            <person name="Triplett B.A."/>
            <person name="Van Deynze A."/>
            <person name="Vaslin M.F."/>
            <person name="Waghmare V.N."/>
            <person name="Walford S.A."/>
            <person name="Wright R.J."/>
            <person name="Zaki E.A."/>
            <person name="Zhang T."/>
            <person name="Dennis E.S."/>
            <person name="Mayer K.F."/>
            <person name="Peterson D.G."/>
            <person name="Rokhsar D.S."/>
            <person name="Wang X."/>
            <person name="Schmutz J."/>
        </authorList>
    </citation>
    <scope>NUCLEOTIDE SEQUENCE [LARGE SCALE GENOMIC DNA]</scope>
</reference>
<feature type="region of interest" description="Disordered" evidence="6">
    <location>
        <begin position="232"/>
        <end position="287"/>
    </location>
</feature>
<keyword evidence="9" id="KW-1185">Reference proteome</keyword>
<dbReference type="EMBL" id="CM001742">
    <property type="protein sequence ID" value="KJB17609.1"/>
    <property type="molecule type" value="Genomic_DNA"/>
</dbReference>
<feature type="compositionally biased region" description="Polar residues" evidence="6">
    <location>
        <begin position="272"/>
        <end position="281"/>
    </location>
</feature>
<dbReference type="InterPro" id="IPR059179">
    <property type="entry name" value="MLKL-like_MCAfunc"/>
</dbReference>
<dbReference type="InterPro" id="IPR036537">
    <property type="entry name" value="Adaptor_Cbl_N_dom_sf"/>
</dbReference>
<keyword evidence="2" id="KW-0812">Transmembrane</keyword>
<dbReference type="CDD" id="cd21037">
    <property type="entry name" value="MLKL_NTD"/>
    <property type="match status" value="1"/>
</dbReference>
<dbReference type="Gene3D" id="1.20.930.20">
    <property type="entry name" value="Adaptor protein Cbl, N-terminal domain"/>
    <property type="match status" value="1"/>
</dbReference>
<sequence>MASWEHFGEIANVAQLAGFDAVRLIAMIVKAASTARMHKKSCRQFAQHLKLIGNLLEQLRISELKKYPETREPLEQLEDALRRSYILVNSCQERSYLYVLAMGWNIVYQFRKAQSEIDRYLKIVPLITLVDNARVRERLEVIEKDQHEYTLDEEDRRVQDVIMKPEPSENDTMILKKTLSCSYPNMRFNEALQKENEKLRLELQRSQANYDVKQCEVIQHLLDVTEVAASIPDKSSSPKVSKKVERNYSDVDNENGHSYNDNSPKKPDSRMTSRNTSSVSSGHDLLSDRGSHRYEEWNADLLGCCSEPSLCIKTFFYPCGTFSKIATVATNRHMSSAEACNELMAYSLILSCCCYTCCVRRKLRKALNITVFSLPLKE</sequence>
<dbReference type="NCBIfam" id="TIGR01571">
    <property type="entry name" value="A_thal_Cys_rich"/>
    <property type="match status" value="1"/>
</dbReference>
<evidence type="ECO:0000256" key="4">
    <source>
        <dbReference type="ARBA" id="ARBA00023136"/>
    </source>
</evidence>
<dbReference type="Gramene" id="KJB17609">
    <property type="protein sequence ID" value="KJB17609"/>
    <property type="gene ID" value="B456_003G007400"/>
</dbReference>
<feature type="coiled-coil region" evidence="5">
    <location>
        <begin position="189"/>
        <end position="216"/>
    </location>
</feature>
<evidence type="ECO:0000256" key="2">
    <source>
        <dbReference type="ARBA" id="ARBA00022692"/>
    </source>
</evidence>
<dbReference type="InterPro" id="IPR045766">
    <property type="entry name" value="MCAfunc"/>
</dbReference>
<dbReference type="PANTHER" id="PTHR46604">
    <property type="entry name" value="PROTEIN MID1-COMPLEMENTING ACTIVITY 1"/>
    <property type="match status" value="1"/>
</dbReference>
<keyword evidence="4" id="KW-0472">Membrane</keyword>
<name>A0A0D2QDY9_GOSRA</name>
<dbReference type="PANTHER" id="PTHR46604:SF3">
    <property type="entry name" value="PROTEIN MID1-COMPLEMENTING ACTIVITY 1"/>
    <property type="match status" value="1"/>
</dbReference>
<keyword evidence="5" id="KW-0175">Coiled coil</keyword>